<feature type="compositionally biased region" description="Basic and acidic residues" evidence="3">
    <location>
        <begin position="286"/>
        <end position="300"/>
    </location>
</feature>
<feature type="compositionally biased region" description="Basic residues" evidence="3">
    <location>
        <begin position="171"/>
        <end position="206"/>
    </location>
</feature>
<dbReference type="AlphaFoldDB" id="A0AAJ6QU53"/>
<evidence type="ECO:0000313" key="5">
    <source>
        <dbReference type="Proteomes" id="UP000694867"/>
    </source>
</evidence>
<evidence type="ECO:0000256" key="3">
    <source>
        <dbReference type="SAM" id="MobiDB-lite"/>
    </source>
</evidence>
<dbReference type="GeneID" id="100902788"/>
<feature type="compositionally biased region" description="Low complexity" evidence="3">
    <location>
        <begin position="270"/>
        <end position="283"/>
    </location>
</feature>
<evidence type="ECO:0000259" key="4">
    <source>
        <dbReference type="PROSITE" id="PS50102"/>
    </source>
</evidence>
<dbReference type="InterPro" id="IPR012677">
    <property type="entry name" value="Nucleotide-bd_a/b_plait_sf"/>
</dbReference>
<dbReference type="GO" id="GO:0003723">
    <property type="term" value="F:RNA binding"/>
    <property type="evidence" value="ECO:0007669"/>
    <property type="project" value="UniProtKB-UniRule"/>
</dbReference>
<organism evidence="5 6">
    <name type="scientific">Galendromus occidentalis</name>
    <name type="common">western predatory mite</name>
    <dbReference type="NCBI Taxonomy" id="34638"/>
    <lineage>
        <taxon>Eukaryota</taxon>
        <taxon>Metazoa</taxon>
        <taxon>Ecdysozoa</taxon>
        <taxon>Arthropoda</taxon>
        <taxon>Chelicerata</taxon>
        <taxon>Arachnida</taxon>
        <taxon>Acari</taxon>
        <taxon>Parasitiformes</taxon>
        <taxon>Mesostigmata</taxon>
        <taxon>Gamasina</taxon>
        <taxon>Phytoseioidea</taxon>
        <taxon>Phytoseiidae</taxon>
        <taxon>Typhlodrominae</taxon>
        <taxon>Galendromus</taxon>
    </lineage>
</organism>
<accession>A0AAJ6QU53</accession>
<evidence type="ECO:0000256" key="1">
    <source>
        <dbReference type="ARBA" id="ARBA00022884"/>
    </source>
</evidence>
<feature type="domain" description="RRM" evidence="4">
    <location>
        <begin position="37"/>
        <end position="115"/>
    </location>
</feature>
<dbReference type="FunFam" id="3.30.70.330:FF:000962">
    <property type="entry name" value="RBMX2 ortholog"/>
    <property type="match status" value="1"/>
</dbReference>
<feature type="compositionally biased region" description="Basic residues" evidence="3">
    <location>
        <begin position="255"/>
        <end position="269"/>
    </location>
</feature>
<dbReference type="Proteomes" id="UP000694867">
    <property type="component" value="Unplaced"/>
</dbReference>
<protein>
    <submittedName>
        <fullName evidence="6">RNA-binding motif protein, X-linked 2</fullName>
    </submittedName>
</protein>
<dbReference type="Pfam" id="PF00076">
    <property type="entry name" value="RRM_1"/>
    <property type="match status" value="1"/>
</dbReference>
<dbReference type="InterPro" id="IPR045844">
    <property type="entry name" value="RRM_Ist3-like"/>
</dbReference>
<feature type="region of interest" description="Disordered" evidence="3">
    <location>
        <begin position="140"/>
        <end position="322"/>
    </location>
</feature>
<dbReference type="InterPro" id="IPR000504">
    <property type="entry name" value="RRM_dom"/>
</dbReference>
<dbReference type="Gene3D" id="3.30.70.330">
    <property type="match status" value="1"/>
</dbReference>
<name>A0AAJ6QU53_9ACAR</name>
<feature type="compositionally biased region" description="Basic and acidic residues" evidence="3">
    <location>
        <begin position="310"/>
        <end position="322"/>
    </location>
</feature>
<gene>
    <name evidence="6" type="primary">LOC100902788</name>
</gene>
<feature type="compositionally biased region" description="Basic and acidic residues" evidence="3">
    <location>
        <begin position="230"/>
        <end position="254"/>
    </location>
</feature>
<dbReference type="PANTHER" id="PTHR45880">
    <property type="entry name" value="RNA-BINDING MOTIF PROTEIN, X-LINKED 2"/>
    <property type="match status" value="1"/>
</dbReference>
<reference evidence="6" key="1">
    <citation type="submission" date="2025-08" db="UniProtKB">
        <authorList>
            <consortium name="RefSeq"/>
        </authorList>
    </citation>
    <scope>IDENTIFICATION</scope>
</reference>
<dbReference type="PANTHER" id="PTHR45880:SF1">
    <property type="entry name" value="RNA-BINDING MOTIF PROTEIN, X-LINKED 2"/>
    <property type="match status" value="1"/>
</dbReference>
<dbReference type="KEGG" id="goe:100902788"/>
<dbReference type="SMART" id="SM00360">
    <property type="entry name" value="RRM"/>
    <property type="match status" value="1"/>
</dbReference>
<dbReference type="SUPFAM" id="SSF54928">
    <property type="entry name" value="RNA-binding domain, RBD"/>
    <property type="match status" value="1"/>
</dbReference>
<dbReference type="InterPro" id="IPR051847">
    <property type="entry name" value="RNA_proc/Spliceosome_comp"/>
</dbReference>
<dbReference type="GO" id="GO:0005686">
    <property type="term" value="C:U2 snRNP"/>
    <property type="evidence" value="ECO:0007669"/>
    <property type="project" value="TreeGrafter"/>
</dbReference>
<dbReference type="RefSeq" id="XP_003743969.1">
    <property type="nucleotide sequence ID" value="XM_003743921.2"/>
</dbReference>
<proteinExistence type="predicted"/>
<dbReference type="PROSITE" id="PS50102">
    <property type="entry name" value="RRM"/>
    <property type="match status" value="1"/>
</dbReference>
<feature type="compositionally biased region" description="Low complexity" evidence="3">
    <location>
        <begin position="209"/>
        <end position="228"/>
    </location>
</feature>
<dbReference type="GO" id="GO:0071013">
    <property type="term" value="C:catalytic step 2 spliceosome"/>
    <property type="evidence" value="ECO:0007669"/>
    <property type="project" value="TreeGrafter"/>
</dbReference>
<evidence type="ECO:0000256" key="2">
    <source>
        <dbReference type="PROSITE-ProRule" id="PRU00176"/>
    </source>
</evidence>
<dbReference type="InterPro" id="IPR035979">
    <property type="entry name" value="RBD_domain_sf"/>
</dbReference>
<dbReference type="GO" id="GO:0000398">
    <property type="term" value="P:mRNA splicing, via spliceosome"/>
    <property type="evidence" value="ECO:0007669"/>
    <property type="project" value="InterPro"/>
</dbReference>
<keyword evidence="5" id="KW-1185">Reference proteome</keyword>
<evidence type="ECO:0000313" key="6">
    <source>
        <dbReference type="RefSeq" id="XP_003743969.1"/>
    </source>
</evidence>
<sequence length="322" mass="36988">MNPLTNVRNLQKINDRELQMGLTGHEKSWHSKYKNSAWIYFGGVSFDLTEGDLLCIFSQYGEIVNINLVRDKETGKSRGFGFICYEDQRSTILAIDNFNGAKICNRTFRVDHVENYKPPKDSDEYDELTKMLHEKGCAPEVMREQGKPQGSGASQSDKSGDEDDEDSAGRKERKKEKKRAKKAAKKLKKEQKRKLKALKKEIKKRFKEAPSSSSDSSSASASPKSTTKLPETKEERSDRMKIDRPEREIATDHRNRSRSPVHRSSHRSPNRSARGPRNSSRSRSPPKRDGRVNRRSESPRDRHHSYGSGDRSRYRSSESRKR</sequence>
<keyword evidence="1 2" id="KW-0694">RNA-binding</keyword>
<dbReference type="CDD" id="cd12411">
    <property type="entry name" value="RRM_ist3_like"/>
    <property type="match status" value="1"/>
</dbReference>
<dbReference type="GO" id="GO:0071011">
    <property type="term" value="C:precatalytic spliceosome"/>
    <property type="evidence" value="ECO:0007669"/>
    <property type="project" value="TreeGrafter"/>
</dbReference>